<dbReference type="InterPro" id="IPR052182">
    <property type="entry name" value="Glycogen/Maltodextrin_Phosph"/>
</dbReference>
<reference evidence="2 3" key="1">
    <citation type="submission" date="2014-12" db="EMBL/GenBank/DDBJ databases">
        <title>Denitrispirillum autotrophicum gen. nov., sp. nov., Denitrifying, Facultatively Autotrophic Bacteria Isolated from Rice Paddy Soil.</title>
        <authorList>
            <person name="Ishii S."/>
            <person name="Ashida N."/>
            <person name="Ohno H."/>
            <person name="Otsuka S."/>
            <person name="Yokota A."/>
            <person name="Senoo K."/>
        </authorList>
    </citation>
    <scope>NUCLEOTIDE SEQUENCE [LARGE SCALE GENOMIC DNA]</scope>
    <source>
        <strain evidence="2 3">TSA66</strain>
    </source>
</reference>
<dbReference type="NCBIfam" id="TIGR02094">
    <property type="entry name" value="more_P_ylases"/>
    <property type="match status" value="1"/>
</dbReference>
<evidence type="ECO:0000313" key="2">
    <source>
        <dbReference type="EMBL" id="KIF82425.1"/>
    </source>
</evidence>
<dbReference type="InterPro" id="IPR000811">
    <property type="entry name" value="Glyco_trans_35"/>
</dbReference>
<dbReference type="EMBL" id="JWJG01000028">
    <property type="protein sequence ID" value="KIF82425.1"/>
    <property type="molecule type" value="Genomic_DNA"/>
</dbReference>
<name>A0A0C2BMG8_9BURK</name>
<dbReference type="Pfam" id="PF00343">
    <property type="entry name" value="Phosphorylase"/>
    <property type="match status" value="1"/>
</dbReference>
<dbReference type="Proteomes" id="UP000031572">
    <property type="component" value="Unassembled WGS sequence"/>
</dbReference>
<dbReference type="SUPFAM" id="SSF53756">
    <property type="entry name" value="UDP-Glycosyltransferase/glycogen phosphorylase"/>
    <property type="match status" value="1"/>
</dbReference>
<comment type="similarity">
    <text evidence="1">Belongs to the glycogen phosphorylase family.</text>
</comment>
<dbReference type="Gene3D" id="3.40.50.2000">
    <property type="entry name" value="Glycogen Phosphorylase B"/>
    <property type="match status" value="3"/>
</dbReference>
<gene>
    <name evidence="2" type="ORF">TSA66_18990</name>
</gene>
<evidence type="ECO:0000313" key="3">
    <source>
        <dbReference type="Proteomes" id="UP000031572"/>
    </source>
</evidence>
<accession>A0A0C2BMG8</accession>
<dbReference type="GO" id="GO:0030170">
    <property type="term" value="F:pyridoxal phosphate binding"/>
    <property type="evidence" value="ECO:0007669"/>
    <property type="project" value="InterPro"/>
</dbReference>
<dbReference type="GO" id="GO:0005975">
    <property type="term" value="P:carbohydrate metabolic process"/>
    <property type="evidence" value="ECO:0007669"/>
    <property type="project" value="InterPro"/>
</dbReference>
<proteinExistence type="inferred from homology"/>
<dbReference type="OrthoDB" id="7229284at2"/>
<dbReference type="PANTHER" id="PTHR42655">
    <property type="entry name" value="GLYCOGEN PHOSPHORYLASE"/>
    <property type="match status" value="1"/>
</dbReference>
<dbReference type="InterPro" id="IPR011834">
    <property type="entry name" value="Agluc_phsphrylas"/>
</dbReference>
<keyword evidence="3" id="KW-1185">Reference proteome</keyword>
<protein>
    <submittedName>
        <fullName evidence="2">Alpha-glucan phosphorylase</fullName>
    </submittedName>
</protein>
<organism evidence="2 3">
    <name type="scientific">Noviherbaspirillum autotrophicum</name>
    <dbReference type="NCBI Taxonomy" id="709839"/>
    <lineage>
        <taxon>Bacteria</taxon>
        <taxon>Pseudomonadati</taxon>
        <taxon>Pseudomonadota</taxon>
        <taxon>Betaproteobacteria</taxon>
        <taxon>Burkholderiales</taxon>
        <taxon>Oxalobacteraceae</taxon>
        <taxon>Noviherbaspirillum</taxon>
    </lineage>
</organism>
<dbReference type="STRING" id="709839.TSA66_18990"/>
<evidence type="ECO:0000256" key="1">
    <source>
        <dbReference type="ARBA" id="ARBA00006047"/>
    </source>
</evidence>
<sequence>MNPSVLDEFLHVSRIAYFSMEIALESDIPTYSGGLGVLAGDSMRTAADLELPMVAVTLCSRAGYFTQEIDAGGRQIEHDACWDPAARAVALPAKIALAIEGRDVWIMSWLYEIDAGAGGSVPVLLLDTNLPENAEDDRRITDKLYGGDPQYRLKQETVLGIGGMRMLRALGFRIQCYHLNEGHAALLCLALLRRTRGTQRPALHAHTSLYNVDEVRSLCAFTTHTPVDAGHDKFSYELVARVLGPWADLALLRELGGEQHLNMTRLALNLSEYVNGVARSHAEQSRRMFPGYRVHAISNGAHLHTWTSPSFRALYSRHFPHWCHEPETLSHIDVVDDDELWQAHAAARAALFDFVRRRCGLALREEVFTLCFARRMTGYKRPDLLFGDLDRLRRIARGHPLQILIAGKAHPHDTEGKCLIEALHRHIEALRPDVQAAFIPDYTMDIARLMVAGADVWLNTPLPPLEASGTSGMKAAFNGVPSLSVLDGWWLEGCIEGVTGWGIGSASDAAPAHGEMLYEKLEGEVLPLFYGDRAGWLKLMKGVIGHNAVLFNSQRMMRRYAAEAYLRHAL</sequence>
<comment type="caution">
    <text evidence="2">The sequence shown here is derived from an EMBL/GenBank/DDBJ whole genome shotgun (WGS) entry which is preliminary data.</text>
</comment>
<dbReference type="GO" id="GO:0008184">
    <property type="term" value="F:glycogen phosphorylase activity"/>
    <property type="evidence" value="ECO:0007669"/>
    <property type="project" value="InterPro"/>
</dbReference>
<dbReference type="RefSeq" id="WP_040041098.1">
    <property type="nucleotide sequence ID" value="NZ_JWJG01000028.1"/>
</dbReference>
<dbReference type="AlphaFoldDB" id="A0A0C2BMG8"/>
<dbReference type="PANTHER" id="PTHR42655:SF1">
    <property type="entry name" value="GLYCOGEN PHOSPHORYLASE"/>
    <property type="match status" value="1"/>
</dbReference>